<dbReference type="GO" id="GO:0005634">
    <property type="term" value="C:nucleus"/>
    <property type="evidence" value="ECO:0007669"/>
    <property type="project" value="TreeGrafter"/>
</dbReference>
<dbReference type="Pfam" id="PF09754">
    <property type="entry name" value="PAC2"/>
    <property type="match status" value="1"/>
</dbReference>
<keyword evidence="5" id="KW-0647">Proteasome</keyword>
<dbReference type="GO" id="GO:0000502">
    <property type="term" value="C:proteasome complex"/>
    <property type="evidence" value="ECO:0007669"/>
    <property type="project" value="UniProtKB-KW"/>
</dbReference>
<keyword evidence="2 4" id="KW-0143">Chaperone</keyword>
<dbReference type="STRING" id="1965070.A0A443R422"/>
<protein>
    <recommendedName>
        <fullName evidence="1 4">Proteasome assembly chaperone 2</fullName>
    </recommendedName>
</protein>
<sequence>MPIVAVGNVGQLAVDILIATLFEKKQCKFVGRILSDALIPVCGPDAFKLFSNDVTTTCQIFQSSEHKLVILQQRAPCFKEKRQMYINQLIAWFKSCNFKQIVALSSSFLQFLAPSLYKNEKHPIRYLHTSAFDDSFLKAFDTNDENYKPVVKIDRETLLPSENGIIHLPGSGISKSLLAKCESEQIKIVIFVLYCSEGDNTADAFAYVHHLNACLKLNKNNDPYYWQAPISWQHLYGERYPQEIF</sequence>
<name>A0A443R422_9ACAR</name>
<gene>
    <name evidence="5" type="ORF">B4U79_14211</name>
</gene>
<dbReference type="GO" id="GO:0043248">
    <property type="term" value="P:proteasome assembly"/>
    <property type="evidence" value="ECO:0007669"/>
    <property type="project" value="TreeGrafter"/>
</dbReference>
<comment type="similarity">
    <text evidence="3 4">Belongs to the PSMG2 family.</text>
</comment>
<evidence type="ECO:0000256" key="2">
    <source>
        <dbReference type="ARBA" id="ARBA00023186"/>
    </source>
</evidence>
<dbReference type="Gene3D" id="3.40.50.10900">
    <property type="entry name" value="PAC-like subunit"/>
    <property type="match status" value="2"/>
</dbReference>
<dbReference type="OrthoDB" id="10260712at2759"/>
<accession>A0A443R422</accession>
<evidence type="ECO:0000256" key="4">
    <source>
        <dbReference type="PIRNR" id="PIRNR010044"/>
    </source>
</evidence>
<reference evidence="5 6" key="1">
    <citation type="journal article" date="2018" name="Gigascience">
        <title>Genomes of trombidid mites reveal novel predicted allergens and laterally-transferred genes associated with secondary metabolism.</title>
        <authorList>
            <person name="Dong X."/>
            <person name="Chaisiri K."/>
            <person name="Xia D."/>
            <person name="Armstrong S.D."/>
            <person name="Fang Y."/>
            <person name="Donnelly M.J."/>
            <person name="Kadowaki T."/>
            <person name="McGarry J.W."/>
            <person name="Darby A.C."/>
            <person name="Makepeace B.L."/>
        </authorList>
    </citation>
    <scope>NUCLEOTIDE SEQUENCE [LARGE SCALE GENOMIC DNA]</scope>
    <source>
        <strain evidence="5">UoL-WK</strain>
    </source>
</reference>
<dbReference type="Proteomes" id="UP000285301">
    <property type="component" value="Unassembled WGS sequence"/>
</dbReference>
<evidence type="ECO:0000313" key="5">
    <source>
        <dbReference type="EMBL" id="RWS09988.1"/>
    </source>
</evidence>
<comment type="caution">
    <text evidence="5">The sequence shown here is derived from an EMBL/GenBank/DDBJ whole genome shotgun (WGS) entry which is preliminary data.</text>
</comment>
<dbReference type="EMBL" id="NCKU01002262">
    <property type="protein sequence ID" value="RWS09988.1"/>
    <property type="molecule type" value="Genomic_DNA"/>
</dbReference>
<dbReference type="PANTHER" id="PTHR12970:SF1">
    <property type="entry name" value="PROTEASOME ASSEMBLY CHAPERONE 2"/>
    <property type="match status" value="1"/>
</dbReference>
<dbReference type="InterPro" id="IPR019151">
    <property type="entry name" value="Proteasome_assmbl_chaperone_2"/>
</dbReference>
<comment type="function">
    <text evidence="4">Chaperone protein which promotes assembly of the 20S proteasome as part of a heterodimer with PSMG1.</text>
</comment>
<dbReference type="PIRSF" id="PIRSF010044">
    <property type="entry name" value="UCP010044"/>
    <property type="match status" value="1"/>
</dbReference>
<evidence type="ECO:0000256" key="1">
    <source>
        <dbReference type="ARBA" id="ARBA00019186"/>
    </source>
</evidence>
<dbReference type="AlphaFoldDB" id="A0A443R422"/>
<evidence type="ECO:0000313" key="6">
    <source>
        <dbReference type="Proteomes" id="UP000285301"/>
    </source>
</evidence>
<comment type="subunit">
    <text evidence="4">Forms a heterodimer with PSMG1.</text>
</comment>
<dbReference type="InterPro" id="IPR016562">
    <property type="entry name" value="Proteasome_assmbl_chp_2_euk"/>
</dbReference>
<organism evidence="5 6">
    <name type="scientific">Dinothrombium tinctorium</name>
    <dbReference type="NCBI Taxonomy" id="1965070"/>
    <lineage>
        <taxon>Eukaryota</taxon>
        <taxon>Metazoa</taxon>
        <taxon>Ecdysozoa</taxon>
        <taxon>Arthropoda</taxon>
        <taxon>Chelicerata</taxon>
        <taxon>Arachnida</taxon>
        <taxon>Acari</taxon>
        <taxon>Acariformes</taxon>
        <taxon>Trombidiformes</taxon>
        <taxon>Prostigmata</taxon>
        <taxon>Anystina</taxon>
        <taxon>Parasitengona</taxon>
        <taxon>Trombidioidea</taxon>
        <taxon>Trombidiidae</taxon>
        <taxon>Dinothrombium</taxon>
    </lineage>
</organism>
<dbReference type="InterPro" id="IPR038389">
    <property type="entry name" value="PSMG2_sf"/>
</dbReference>
<evidence type="ECO:0000256" key="3">
    <source>
        <dbReference type="ARBA" id="ARBA00025745"/>
    </source>
</evidence>
<dbReference type="GO" id="GO:0005829">
    <property type="term" value="C:cytosol"/>
    <property type="evidence" value="ECO:0007669"/>
    <property type="project" value="TreeGrafter"/>
</dbReference>
<proteinExistence type="inferred from homology"/>
<keyword evidence="6" id="KW-1185">Reference proteome</keyword>
<dbReference type="PANTHER" id="PTHR12970">
    <property type="entry name" value="PROTEASOME ASSEMBLY CHAPERONE 2"/>
    <property type="match status" value="1"/>
</dbReference>